<dbReference type="AlphaFoldDB" id="A0A5S5CKU2"/>
<feature type="domain" description="Copper amine oxidase-like N-terminal" evidence="1">
    <location>
        <begin position="21"/>
        <end position="90"/>
    </location>
</feature>
<evidence type="ECO:0000259" key="1">
    <source>
        <dbReference type="Pfam" id="PF07833"/>
    </source>
</evidence>
<dbReference type="Pfam" id="PF16472">
    <property type="entry name" value="DUF5050"/>
    <property type="match status" value="1"/>
</dbReference>
<name>A0A5S5CKU2_9BACL</name>
<evidence type="ECO:0000259" key="2">
    <source>
        <dbReference type="Pfam" id="PF16472"/>
    </source>
</evidence>
<reference evidence="3 4" key="1">
    <citation type="submission" date="2019-07" db="EMBL/GenBank/DDBJ databases">
        <title>Genomic Encyclopedia of Type Strains, Phase III (KMG-III): the genomes of soil and plant-associated and newly described type strains.</title>
        <authorList>
            <person name="Whitman W."/>
        </authorList>
    </citation>
    <scope>NUCLEOTIDE SEQUENCE [LARGE SCALE GENOMIC DNA]</scope>
    <source>
        <strain evidence="3 4">BL24</strain>
    </source>
</reference>
<dbReference type="InterPro" id="IPR032485">
    <property type="entry name" value="LRP1-like_beta_prop"/>
</dbReference>
<dbReference type="SUPFAM" id="SSF69304">
    <property type="entry name" value="Tricorn protease N-terminal domain"/>
    <property type="match status" value="1"/>
</dbReference>
<dbReference type="SUPFAM" id="SSF55383">
    <property type="entry name" value="Copper amine oxidase, domain N"/>
    <property type="match status" value="1"/>
</dbReference>
<sequence>MLVPIRLLETLTSSDQEGGRWETIWQPKQPDVVTVRNAQLKRTVVFTVNGKTMTMNGESRGIPVAPQKIDGRIMLPLRTAAEAFGQRIDWLDGLIVIGDKAFDPHSPETLAAKESIKKMLTDRRKPVNVDQPDTPLASYGASVFFIRYDYTSSALVEQLMVKTGGGNEKAVKLAGKPVLSSAKAIGDELYFVMEVEGRAELAAYHLGKGTVRLVAKIADWKPGDGWVTGIKQMGGELYVVLHYGEITMGSESLYKVDSGALKKVSSAKSYISYEKSGNFLYTTDFTPMFSVADNLYRVDLVKGTSSNIGKSGYAYGIDLSVTPGGGVGFSSVDALYVKDGSLFVLGYDNQNPDDRSAVYRINPADNSQVRVTPPTSRFWLKDDRILYIDASTGYLESVKHDGTDRRTLVQRKASNVTLLGGDLYYMELTGDNLFDVGHVYRYSLSDGKETKLSDRSAVAYYGNKNGVYLWADGYEPGIYRVESDGRNTRLVADSVAAVVPTDQGLLYTLTYQKGVFALK</sequence>
<dbReference type="Proteomes" id="UP000323257">
    <property type="component" value="Unassembled WGS sequence"/>
</dbReference>
<keyword evidence="4" id="KW-1185">Reference proteome</keyword>
<dbReference type="Gene3D" id="3.30.457.10">
    <property type="entry name" value="Copper amine oxidase-like, N-terminal domain"/>
    <property type="match status" value="1"/>
</dbReference>
<dbReference type="InterPro" id="IPR036582">
    <property type="entry name" value="Mao_N_sf"/>
</dbReference>
<feature type="domain" description="Prolow-density lipoprotein receptor-related protein 1-like beta-propeller" evidence="2">
    <location>
        <begin position="350"/>
        <end position="507"/>
    </location>
</feature>
<dbReference type="RefSeq" id="WP_148927259.1">
    <property type="nucleotide sequence ID" value="NZ_VNHS01000001.1"/>
</dbReference>
<dbReference type="EMBL" id="VNHS01000001">
    <property type="protein sequence ID" value="TYP79161.1"/>
    <property type="molecule type" value="Genomic_DNA"/>
</dbReference>
<evidence type="ECO:0000313" key="4">
    <source>
        <dbReference type="Proteomes" id="UP000323257"/>
    </source>
</evidence>
<dbReference type="Pfam" id="PF07833">
    <property type="entry name" value="Cu_amine_oxidN1"/>
    <property type="match status" value="1"/>
</dbReference>
<gene>
    <name evidence="3" type="ORF">BCM02_101277</name>
</gene>
<accession>A0A5S5CKU2</accession>
<proteinExistence type="predicted"/>
<dbReference type="InterPro" id="IPR012854">
    <property type="entry name" value="Cu_amine_oxidase-like_N"/>
</dbReference>
<dbReference type="OrthoDB" id="1802507at2"/>
<protein>
    <submittedName>
        <fullName evidence="3">Copper amine oxidase-like protein</fullName>
    </submittedName>
</protein>
<comment type="caution">
    <text evidence="3">The sequence shown here is derived from an EMBL/GenBank/DDBJ whole genome shotgun (WGS) entry which is preliminary data.</text>
</comment>
<evidence type="ECO:0000313" key="3">
    <source>
        <dbReference type="EMBL" id="TYP79161.1"/>
    </source>
</evidence>
<organism evidence="3 4">
    <name type="scientific">Paenibacillus methanolicus</name>
    <dbReference type="NCBI Taxonomy" id="582686"/>
    <lineage>
        <taxon>Bacteria</taxon>
        <taxon>Bacillati</taxon>
        <taxon>Bacillota</taxon>
        <taxon>Bacilli</taxon>
        <taxon>Bacillales</taxon>
        <taxon>Paenibacillaceae</taxon>
        <taxon>Paenibacillus</taxon>
    </lineage>
</organism>